<organism evidence="2 3">
    <name type="scientific">Micromonospora polyrhachis</name>
    <dbReference type="NCBI Taxonomy" id="1282883"/>
    <lineage>
        <taxon>Bacteria</taxon>
        <taxon>Bacillati</taxon>
        <taxon>Actinomycetota</taxon>
        <taxon>Actinomycetes</taxon>
        <taxon>Micromonosporales</taxon>
        <taxon>Micromonosporaceae</taxon>
        <taxon>Micromonospora</taxon>
    </lineage>
</organism>
<sequence>MAQVYRSGQPYGSGQPDRLTPHEVRSQEFAPRRRGVDAEQVRAFQCRLADELDCLHRELALALRDNNRLKRALHDWQAMHDRHCQPAPDRRPNDGHW</sequence>
<dbReference type="RefSeq" id="WP_312881789.1">
    <property type="nucleotide sequence ID" value="NZ_JACHJW010000001.1"/>
</dbReference>
<accession>A0A7W7WMZ9</accession>
<dbReference type="Gene3D" id="6.10.250.660">
    <property type="match status" value="1"/>
</dbReference>
<name>A0A7W7WMZ9_9ACTN</name>
<evidence type="ECO:0000313" key="3">
    <source>
        <dbReference type="Proteomes" id="UP000578819"/>
    </source>
</evidence>
<comment type="caution">
    <text evidence="2">The sequence shown here is derived from an EMBL/GenBank/DDBJ whole genome shotgun (WGS) entry which is preliminary data.</text>
</comment>
<evidence type="ECO:0000313" key="2">
    <source>
        <dbReference type="EMBL" id="MBB4957004.1"/>
    </source>
</evidence>
<feature type="compositionally biased region" description="Basic and acidic residues" evidence="1">
    <location>
        <begin position="19"/>
        <end position="37"/>
    </location>
</feature>
<dbReference type="Proteomes" id="UP000578819">
    <property type="component" value="Unassembled WGS sequence"/>
</dbReference>
<keyword evidence="3" id="KW-1185">Reference proteome</keyword>
<gene>
    <name evidence="2" type="ORF">FHR38_000737</name>
</gene>
<reference evidence="2 3" key="1">
    <citation type="submission" date="2020-08" db="EMBL/GenBank/DDBJ databases">
        <title>Sequencing the genomes of 1000 actinobacteria strains.</title>
        <authorList>
            <person name="Klenk H.-P."/>
        </authorList>
    </citation>
    <scope>NUCLEOTIDE SEQUENCE [LARGE SCALE GENOMIC DNA]</scope>
    <source>
        <strain evidence="2 3">DSM 45886</strain>
    </source>
</reference>
<dbReference type="InterPro" id="IPR019933">
    <property type="entry name" value="DivIVA_domain"/>
</dbReference>
<dbReference type="NCBIfam" id="TIGR03544">
    <property type="entry name" value="DivI1A_domain"/>
    <property type="match status" value="1"/>
</dbReference>
<dbReference type="EMBL" id="JACHJW010000001">
    <property type="protein sequence ID" value="MBB4957004.1"/>
    <property type="molecule type" value="Genomic_DNA"/>
</dbReference>
<feature type="region of interest" description="Disordered" evidence="1">
    <location>
        <begin position="1"/>
        <end position="37"/>
    </location>
</feature>
<evidence type="ECO:0000256" key="1">
    <source>
        <dbReference type="SAM" id="MobiDB-lite"/>
    </source>
</evidence>
<protein>
    <submittedName>
        <fullName evidence="2">DivIVA domain-containing protein</fullName>
    </submittedName>
</protein>
<dbReference type="AlphaFoldDB" id="A0A7W7WMZ9"/>
<proteinExistence type="predicted"/>